<dbReference type="EMBL" id="LAZR01022860">
    <property type="protein sequence ID" value="KKL80416.1"/>
    <property type="molecule type" value="Genomic_DNA"/>
</dbReference>
<accession>A0A0F9FPN9</accession>
<organism evidence="1">
    <name type="scientific">marine sediment metagenome</name>
    <dbReference type="NCBI Taxonomy" id="412755"/>
    <lineage>
        <taxon>unclassified sequences</taxon>
        <taxon>metagenomes</taxon>
        <taxon>ecological metagenomes</taxon>
    </lineage>
</organism>
<evidence type="ECO:0000313" key="1">
    <source>
        <dbReference type="EMBL" id="KKL80416.1"/>
    </source>
</evidence>
<reference evidence="1" key="1">
    <citation type="journal article" date="2015" name="Nature">
        <title>Complex archaea that bridge the gap between prokaryotes and eukaryotes.</title>
        <authorList>
            <person name="Spang A."/>
            <person name="Saw J.H."/>
            <person name="Jorgensen S.L."/>
            <person name="Zaremba-Niedzwiedzka K."/>
            <person name="Martijn J."/>
            <person name="Lind A.E."/>
            <person name="van Eijk R."/>
            <person name="Schleper C."/>
            <person name="Guy L."/>
            <person name="Ettema T.J."/>
        </authorList>
    </citation>
    <scope>NUCLEOTIDE SEQUENCE</scope>
</reference>
<protein>
    <submittedName>
        <fullName evidence="1">Uncharacterized protein</fullName>
    </submittedName>
</protein>
<comment type="caution">
    <text evidence="1">The sequence shown here is derived from an EMBL/GenBank/DDBJ whole genome shotgun (WGS) entry which is preliminary data.</text>
</comment>
<proteinExistence type="predicted"/>
<dbReference type="AlphaFoldDB" id="A0A0F9FPN9"/>
<name>A0A0F9FPN9_9ZZZZ</name>
<sequence>MKYTKGPWVFNPESRQYADTRTPESYSGVIHEDKPLGMALAVIINDCVDGKANAHLISAAPDMYEAAKEIMNRFNGGVRFPLQSSCDKMNQALAKAEGRE</sequence>
<gene>
    <name evidence="1" type="ORF">LCGC14_2004980</name>
</gene>